<feature type="transmembrane region" description="Helical" evidence="1">
    <location>
        <begin position="41"/>
        <end position="63"/>
    </location>
</feature>
<feature type="transmembrane region" description="Helical" evidence="1">
    <location>
        <begin position="75"/>
        <end position="94"/>
    </location>
</feature>
<dbReference type="Proteomes" id="UP001230220">
    <property type="component" value="Unassembled WGS sequence"/>
</dbReference>
<dbReference type="RefSeq" id="WP_307404574.1">
    <property type="nucleotide sequence ID" value="NZ_JAUSUR010000001.1"/>
</dbReference>
<feature type="transmembrane region" description="Helical" evidence="1">
    <location>
        <begin position="185"/>
        <end position="206"/>
    </location>
</feature>
<keyword evidence="1" id="KW-0472">Membrane</keyword>
<evidence type="ECO:0000313" key="3">
    <source>
        <dbReference type="Proteomes" id="UP001230220"/>
    </source>
</evidence>
<feature type="transmembrane region" description="Helical" evidence="1">
    <location>
        <begin position="148"/>
        <end position="173"/>
    </location>
</feature>
<gene>
    <name evidence="2" type="ORF">J2S15_000186</name>
</gene>
<comment type="caution">
    <text evidence="2">The sequence shown here is derived from an EMBL/GenBank/DDBJ whole genome shotgun (WGS) entry which is preliminary data.</text>
</comment>
<proteinExistence type="predicted"/>
<protein>
    <submittedName>
        <fullName evidence="2">Uncharacterized protein</fullName>
    </submittedName>
</protein>
<name>A0ABU0DXU4_9FIRM</name>
<keyword evidence="1" id="KW-0812">Transmembrane</keyword>
<sequence length="212" mass="25164">MRKKHIYLGEVRKKDEMKIRLILDSILAEYKEVKAESIHKLQIQITIISLYITIFGVLLTLGFQQHILSSIIHSMYFYCLIFPVISISISVIWIDQVYRQIKLSSYILLIEKKVNELLGVNNNIDEAAMFWEQWLRNDREDKNFIHNYSFYCICLGIFLLFPLVSWFCGYFIIGGEYNSLLMSSILFFGSYLIFICFIIFYLLLIFKYHGNK</sequence>
<dbReference type="EMBL" id="JAUSUR010000001">
    <property type="protein sequence ID" value="MDQ0359455.1"/>
    <property type="molecule type" value="Genomic_DNA"/>
</dbReference>
<accession>A0ABU0DXU4</accession>
<evidence type="ECO:0000256" key="1">
    <source>
        <dbReference type="SAM" id="Phobius"/>
    </source>
</evidence>
<keyword evidence="1" id="KW-1133">Transmembrane helix</keyword>
<reference evidence="2 3" key="1">
    <citation type="submission" date="2023-07" db="EMBL/GenBank/DDBJ databases">
        <title>Genomic Encyclopedia of Type Strains, Phase IV (KMG-IV): sequencing the most valuable type-strain genomes for metagenomic binning, comparative biology and taxonomic classification.</title>
        <authorList>
            <person name="Goeker M."/>
        </authorList>
    </citation>
    <scope>NUCLEOTIDE SEQUENCE [LARGE SCALE GENOMIC DNA]</scope>
    <source>
        <strain evidence="2 3">DSM 16784</strain>
    </source>
</reference>
<organism evidence="2 3">
    <name type="scientific">Breznakia pachnodae</name>
    <dbReference type="NCBI Taxonomy" id="265178"/>
    <lineage>
        <taxon>Bacteria</taxon>
        <taxon>Bacillati</taxon>
        <taxon>Bacillota</taxon>
        <taxon>Erysipelotrichia</taxon>
        <taxon>Erysipelotrichales</taxon>
        <taxon>Erysipelotrichaceae</taxon>
        <taxon>Breznakia</taxon>
    </lineage>
</organism>
<evidence type="ECO:0000313" key="2">
    <source>
        <dbReference type="EMBL" id="MDQ0359455.1"/>
    </source>
</evidence>
<keyword evidence="3" id="KW-1185">Reference proteome</keyword>